<evidence type="ECO:0000313" key="5">
    <source>
        <dbReference type="EMBL" id="NMH64317.1"/>
    </source>
</evidence>
<sequence>MTLFYWNDEAYTAKPGETVLDALVRQGLPMKFSCKKGRCRSCLVRHLEGDISFGAQRGLSEALTQAGYIYACQCYPSDYLKLASPLVDELFVPAHLVDKQLMSDTIVKLIIKPTAAVVFRAGQCINLRRSDGLMRSYAIASLPDTGTFELHIRHKHPGLMSEWLYHKVRVGETLGVQGPWGECCYRPEYGADSLLLVAGGAGLGPALGIVREAIALGHRGPIYLYHSGRYCDDLYWHRELLKLMLAQPNFHYQGCVTAPAEQAKVDGHRIVLGDVLELVAARHRVTREHRIYLCGEPQQVAKGQEWAFLNGVAFDKIHLLAFDYQDLRKYPRS</sequence>
<dbReference type="Proteomes" id="UP000737113">
    <property type="component" value="Unassembled WGS sequence"/>
</dbReference>
<gene>
    <name evidence="5" type="ORF">HC757_03935</name>
</gene>
<evidence type="ECO:0000313" key="6">
    <source>
        <dbReference type="Proteomes" id="UP000737113"/>
    </source>
</evidence>
<comment type="cofactor">
    <cofactor evidence="2">
        <name>[2Fe-2S] cluster</name>
        <dbReference type="ChEBI" id="CHEBI:190135"/>
    </cofactor>
</comment>
<dbReference type="GO" id="GO:0051536">
    <property type="term" value="F:iron-sulfur cluster binding"/>
    <property type="evidence" value="ECO:0007669"/>
    <property type="project" value="InterPro"/>
</dbReference>
<dbReference type="InterPro" id="IPR017938">
    <property type="entry name" value="Riboflavin_synthase-like_b-brl"/>
</dbReference>
<dbReference type="InterPro" id="IPR012675">
    <property type="entry name" value="Beta-grasp_dom_sf"/>
</dbReference>
<dbReference type="AlphaFoldDB" id="A0A972FRB6"/>
<dbReference type="InterPro" id="IPR017927">
    <property type="entry name" value="FAD-bd_FR_type"/>
</dbReference>
<dbReference type="Pfam" id="PF00970">
    <property type="entry name" value="FAD_binding_6"/>
    <property type="match status" value="1"/>
</dbReference>
<comment type="caution">
    <text evidence="5">The sequence shown here is derived from an EMBL/GenBank/DDBJ whole genome shotgun (WGS) entry which is preliminary data.</text>
</comment>
<dbReference type="SUPFAM" id="SSF52343">
    <property type="entry name" value="Ferredoxin reductase-like, C-terminal NADP-linked domain"/>
    <property type="match status" value="1"/>
</dbReference>
<dbReference type="RefSeq" id="WP_169563002.1">
    <property type="nucleotide sequence ID" value="NZ_JAAXYH010000002.1"/>
</dbReference>
<dbReference type="CDD" id="cd06194">
    <property type="entry name" value="FNR_N-term_Iron_sulfur_binding"/>
    <property type="match status" value="1"/>
</dbReference>
<evidence type="ECO:0000259" key="3">
    <source>
        <dbReference type="PROSITE" id="PS51085"/>
    </source>
</evidence>
<feature type="domain" description="2Fe-2S ferredoxin-type" evidence="3">
    <location>
        <begin position="1"/>
        <end position="90"/>
    </location>
</feature>
<dbReference type="SUPFAM" id="SSF63380">
    <property type="entry name" value="Riboflavin synthase domain-like"/>
    <property type="match status" value="1"/>
</dbReference>
<dbReference type="Pfam" id="PF00111">
    <property type="entry name" value="Fer2"/>
    <property type="match status" value="1"/>
</dbReference>
<organism evidence="5 6">
    <name type="scientific">Shewanella salipaludis</name>
    <dbReference type="NCBI Taxonomy" id="2723052"/>
    <lineage>
        <taxon>Bacteria</taxon>
        <taxon>Pseudomonadati</taxon>
        <taxon>Pseudomonadota</taxon>
        <taxon>Gammaproteobacteria</taxon>
        <taxon>Alteromonadales</taxon>
        <taxon>Shewanellaceae</taxon>
        <taxon>Shewanella</taxon>
    </lineage>
</organism>
<evidence type="ECO:0000256" key="2">
    <source>
        <dbReference type="ARBA" id="ARBA00034078"/>
    </source>
</evidence>
<dbReference type="PROSITE" id="PS51085">
    <property type="entry name" value="2FE2S_FER_2"/>
    <property type="match status" value="1"/>
</dbReference>
<accession>A0A972FRB6</accession>
<dbReference type="EMBL" id="JAAXYH010000002">
    <property type="protein sequence ID" value="NMH64317.1"/>
    <property type="molecule type" value="Genomic_DNA"/>
</dbReference>
<dbReference type="PROSITE" id="PS51384">
    <property type="entry name" value="FAD_FR"/>
    <property type="match status" value="1"/>
</dbReference>
<evidence type="ECO:0000259" key="4">
    <source>
        <dbReference type="PROSITE" id="PS51384"/>
    </source>
</evidence>
<dbReference type="PANTHER" id="PTHR47354:SF5">
    <property type="entry name" value="PROTEIN RFBI"/>
    <property type="match status" value="1"/>
</dbReference>
<keyword evidence="1" id="KW-0830">Ubiquinone</keyword>
<dbReference type="SUPFAM" id="SSF54292">
    <property type="entry name" value="2Fe-2S ferredoxin-like"/>
    <property type="match status" value="1"/>
</dbReference>
<dbReference type="InterPro" id="IPR001433">
    <property type="entry name" value="OxRdtase_FAD/NAD-bd"/>
</dbReference>
<dbReference type="Gene3D" id="2.40.30.10">
    <property type="entry name" value="Translation factors"/>
    <property type="match status" value="1"/>
</dbReference>
<dbReference type="PRINTS" id="PR00371">
    <property type="entry name" value="FPNCR"/>
</dbReference>
<dbReference type="InterPro" id="IPR008333">
    <property type="entry name" value="Cbr1-like_FAD-bd_dom"/>
</dbReference>
<dbReference type="InterPro" id="IPR001041">
    <property type="entry name" value="2Fe-2S_ferredoxin-type"/>
</dbReference>
<dbReference type="InterPro" id="IPR039261">
    <property type="entry name" value="FNR_nucleotide-bd"/>
</dbReference>
<dbReference type="InterPro" id="IPR036010">
    <property type="entry name" value="2Fe-2S_ferredoxin-like_sf"/>
</dbReference>
<dbReference type="InterPro" id="IPR001709">
    <property type="entry name" value="Flavoprot_Pyr_Nucl_cyt_Rdtase"/>
</dbReference>
<keyword evidence="6" id="KW-1185">Reference proteome</keyword>
<protein>
    <submittedName>
        <fullName evidence="5">2Fe-2S iron-sulfur cluster binding domain-containing protein</fullName>
    </submittedName>
</protein>
<dbReference type="Pfam" id="PF00175">
    <property type="entry name" value="NAD_binding_1"/>
    <property type="match status" value="1"/>
</dbReference>
<dbReference type="GO" id="GO:0016491">
    <property type="term" value="F:oxidoreductase activity"/>
    <property type="evidence" value="ECO:0007669"/>
    <property type="project" value="InterPro"/>
</dbReference>
<reference evidence="5" key="1">
    <citation type="submission" date="2020-04" db="EMBL/GenBank/DDBJ databases">
        <title>Description of Shewanella salipaludis sp. nov., isolated from a salt marsh.</title>
        <authorList>
            <person name="Park S."/>
            <person name="Yoon J.-H."/>
        </authorList>
    </citation>
    <scope>NUCLEOTIDE SEQUENCE</scope>
    <source>
        <strain evidence="5">SHSM-M6</strain>
    </source>
</reference>
<dbReference type="PRINTS" id="PR00410">
    <property type="entry name" value="PHEHYDRXLASE"/>
</dbReference>
<feature type="domain" description="FAD-binding FR-type" evidence="4">
    <location>
        <begin position="89"/>
        <end position="186"/>
    </location>
</feature>
<dbReference type="PANTHER" id="PTHR47354">
    <property type="entry name" value="NADH OXIDOREDUCTASE HCR"/>
    <property type="match status" value="1"/>
</dbReference>
<name>A0A972FRB6_9GAMM</name>
<dbReference type="CDD" id="cd00207">
    <property type="entry name" value="fer2"/>
    <property type="match status" value="1"/>
</dbReference>
<evidence type="ECO:0000256" key="1">
    <source>
        <dbReference type="ARBA" id="ARBA00023075"/>
    </source>
</evidence>
<proteinExistence type="predicted"/>
<dbReference type="InterPro" id="IPR050415">
    <property type="entry name" value="MRET"/>
</dbReference>
<dbReference type="Gene3D" id="3.10.20.30">
    <property type="match status" value="1"/>
</dbReference>
<dbReference type="Gene3D" id="3.40.50.80">
    <property type="entry name" value="Nucleotide-binding domain of ferredoxin-NADP reductase (FNR) module"/>
    <property type="match status" value="1"/>
</dbReference>